<protein>
    <submittedName>
        <fullName evidence="8">NAD(P)-dependent oxidoreductase</fullName>
    </submittedName>
</protein>
<dbReference type="Pfam" id="PF02826">
    <property type="entry name" value="2-Hacid_dh_C"/>
    <property type="match status" value="1"/>
</dbReference>
<dbReference type="Proteomes" id="UP001451606">
    <property type="component" value="Chromosome"/>
</dbReference>
<dbReference type="Gene3D" id="3.40.50.720">
    <property type="entry name" value="NAD(P)-binding Rossmann-like Domain"/>
    <property type="match status" value="2"/>
</dbReference>
<evidence type="ECO:0000259" key="7">
    <source>
        <dbReference type="Pfam" id="PF02826"/>
    </source>
</evidence>
<evidence type="ECO:0000256" key="5">
    <source>
        <dbReference type="RuleBase" id="RU003719"/>
    </source>
</evidence>
<dbReference type="PANTHER" id="PTHR42789:SF1">
    <property type="entry name" value="D-ISOMER SPECIFIC 2-HYDROXYACID DEHYDROGENASE FAMILY PROTEIN (AFU_ORTHOLOGUE AFUA_6G10090)"/>
    <property type="match status" value="1"/>
</dbReference>
<dbReference type="GeneID" id="95968018"/>
<dbReference type="EMBL" id="CP133772">
    <property type="protein sequence ID" value="WYY00700.1"/>
    <property type="molecule type" value="Genomic_DNA"/>
</dbReference>
<sequence length="315" mass="34807">MSDRVNAILRALVSDPVDNLMIEELNSNHFEVSYEPTIDAETLKDKVKIFDVLVVRSRTKVTHEVLEKAERLKIIARAGIGTDNIDVSSAKEKGIHIVTAAGSSTQSVSELSIGLALSLTRKIPFLDRKSKENIWKKDTGTELYEKTAGIIGFGRIGYATAKVLKAMGLKVIAYDIYHNQKTMEEIGGSYVSLKDLLEKSDIIFLQATLTDGGAKLISKNELGMMKRGSYIVNTSRSEFIDGPSLLQALKDGKVAGYAADVTWNEPPNNEWENEIISLENVIITPHIGAQTVEAQKRVAKYTVENLIKKREEIGL</sequence>
<reference evidence="8 9" key="1">
    <citation type="submission" date="2023-09" db="EMBL/GenBank/DDBJ databases">
        <authorList>
            <person name="Golyshina O.V."/>
            <person name="Lunev E.A."/>
            <person name="Bargiela R."/>
            <person name="Gaines M.C."/>
            <person name="Daum B."/>
            <person name="Bale N.J."/>
            <person name="Koenen M."/>
            <person name="Sinninghe Damst J.S."/>
            <person name="Yakimov M."/>
            <person name="Golyshin P.N."/>
        </authorList>
    </citation>
    <scope>NUCLEOTIDE SEQUENCE [LARGE SCALE GENOMIC DNA]</scope>
    <source>
        <strain evidence="8 9">M1</strain>
    </source>
</reference>
<keyword evidence="3 5" id="KW-0560">Oxidoreductase</keyword>
<keyword evidence="9" id="KW-1185">Reference proteome</keyword>
<name>A0AAX4NIY0_9ARCH</name>
<comment type="similarity">
    <text evidence="1 5">Belongs to the D-isomer specific 2-hydroxyacid dehydrogenase family.</text>
</comment>
<dbReference type="GO" id="GO:0051287">
    <property type="term" value="F:NAD binding"/>
    <property type="evidence" value="ECO:0007669"/>
    <property type="project" value="InterPro"/>
</dbReference>
<keyword evidence="4" id="KW-0520">NAD</keyword>
<dbReference type="GO" id="GO:0006564">
    <property type="term" value="P:L-serine biosynthetic process"/>
    <property type="evidence" value="ECO:0007669"/>
    <property type="project" value="UniProtKB-ARBA"/>
</dbReference>
<gene>
    <name evidence="8" type="ORF">OXIME_001281</name>
</gene>
<evidence type="ECO:0000313" key="9">
    <source>
        <dbReference type="Proteomes" id="UP001451606"/>
    </source>
</evidence>
<dbReference type="SUPFAM" id="SSF51735">
    <property type="entry name" value="NAD(P)-binding Rossmann-fold domains"/>
    <property type="match status" value="1"/>
</dbReference>
<dbReference type="AlphaFoldDB" id="A0AAX4NIY0"/>
<dbReference type="Pfam" id="PF00389">
    <property type="entry name" value="2-Hacid_dh"/>
    <property type="match status" value="1"/>
</dbReference>
<dbReference type="PROSITE" id="PS00065">
    <property type="entry name" value="D_2_HYDROXYACID_DH_1"/>
    <property type="match status" value="1"/>
</dbReference>
<evidence type="ECO:0000256" key="1">
    <source>
        <dbReference type="ARBA" id="ARBA00005854"/>
    </source>
</evidence>
<evidence type="ECO:0000313" key="8">
    <source>
        <dbReference type="EMBL" id="WYY00700.1"/>
    </source>
</evidence>
<dbReference type="InterPro" id="IPR050857">
    <property type="entry name" value="D-2-hydroxyacid_DH"/>
</dbReference>
<evidence type="ECO:0000256" key="3">
    <source>
        <dbReference type="ARBA" id="ARBA00023002"/>
    </source>
</evidence>
<dbReference type="PANTHER" id="PTHR42789">
    <property type="entry name" value="D-ISOMER SPECIFIC 2-HYDROXYACID DEHYDROGENASE FAMILY PROTEIN (AFU_ORTHOLOGUE AFUA_6G10090)"/>
    <property type="match status" value="1"/>
</dbReference>
<dbReference type="InterPro" id="IPR036291">
    <property type="entry name" value="NAD(P)-bd_dom_sf"/>
</dbReference>
<evidence type="ECO:0000256" key="4">
    <source>
        <dbReference type="ARBA" id="ARBA00023027"/>
    </source>
</evidence>
<dbReference type="RefSeq" id="WP_393971033.1">
    <property type="nucleotide sequence ID" value="NZ_CP133772.1"/>
</dbReference>
<dbReference type="InterPro" id="IPR006140">
    <property type="entry name" value="D-isomer_DH_NAD-bd"/>
</dbReference>
<dbReference type="FunFam" id="3.40.50.720:FF:000041">
    <property type="entry name" value="D-3-phosphoglycerate dehydrogenase"/>
    <property type="match status" value="1"/>
</dbReference>
<evidence type="ECO:0000256" key="2">
    <source>
        <dbReference type="ARBA" id="ARBA00022605"/>
    </source>
</evidence>
<dbReference type="InterPro" id="IPR029752">
    <property type="entry name" value="D-isomer_DH_CS1"/>
</dbReference>
<proteinExistence type="inferred from homology"/>
<dbReference type="GO" id="GO:0047545">
    <property type="term" value="F:(S)-2-hydroxyglutarate dehydrogenase activity"/>
    <property type="evidence" value="ECO:0007669"/>
    <property type="project" value="UniProtKB-ARBA"/>
</dbReference>
<dbReference type="InterPro" id="IPR006139">
    <property type="entry name" value="D-isomer_2_OHA_DH_cat_dom"/>
</dbReference>
<dbReference type="KEGG" id="omr:OXIME_001281"/>
<dbReference type="GO" id="GO:0004617">
    <property type="term" value="F:phosphoglycerate dehydrogenase activity"/>
    <property type="evidence" value="ECO:0007669"/>
    <property type="project" value="UniProtKB-ARBA"/>
</dbReference>
<organism evidence="8 9">
    <name type="scientific">Oxyplasma meridianum</name>
    <dbReference type="NCBI Taxonomy" id="3073602"/>
    <lineage>
        <taxon>Archaea</taxon>
        <taxon>Methanobacteriati</taxon>
        <taxon>Thermoplasmatota</taxon>
        <taxon>Thermoplasmata</taxon>
        <taxon>Thermoplasmatales</taxon>
        <taxon>Thermoplasmataceae</taxon>
        <taxon>Oxyplasma</taxon>
    </lineage>
</organism>
<dbReference type="SUPFAM" id="SSF52283">
    <property type="entry name" value="Formate/glycerate dehydrogenase catalytic domain-like"/>
    <property type="match status" value="1"/>
</dbReference>
<accession>A0AAX4NIY0</accession>
<feature type="domain" description="D-isomer specific 2-hydroxyacid dehydrogenase NAD-binding" evidence="7">
    <location>
        <begin position="113"/>
        <end position="288"/>
    </location>
</feature>
<keyword evidence="2" id="KW-0028">Amino-acid biosynthesis</keyword>
<evidence type="ECO:0000259" key="6">
    <source>
        <dbReference type="Pfam" id="PF00389"/>
    </source>
</evidence>
<feature type="domain" description="D-isomer specific 2-hydroxyacid dehydrogenase catalytic" evidence="6">
    <location>
        <begin position="12"/>
        <end position="308"/>
    </location>
</feature>